<accession>A0A9C9ENV5</accession>
<evidence type="ECO:0000256" key="1">
    <source>
        <dbReference type="ARBA" id="ARBA00009981"/>
    </source>
</evidence>
<dbReference type="InterPro" id="IPR036165">
    <property type="entry name" value="YefM-like_sf"/>
</dbReference>
<gene>
    <name evidence="2" type="ORF">ENI34_09025</name>
</gene>
<sequence length="69" mass="8229">MRADNLTIKIKSDKPLIVLSVDEYESMKETIELLTHYPDLLKELKEERKQINKGKFITLNSYKAKYKKR</sequence>
<dbReference type="SUPFAM" id="SSF143120">
    <property type="entry name" value="YefM-like"/>
    <property type="match status" value="1"/>
</dbReference>
<evidence type="ECO:0000313" key="2">
    <source>
        <dbReference type="EMBL" id="HEC79262.1"/>
    </source>
</evidence>
<evidence type="ECO:0008006" key="4">
    <source>
        <dbReference type="Google" id="ProtNLM"/>
    </source>
</evidence>
<comment type="caution">
    <text evidence="2">The sequence shown here is derived from an EMBL/GenBank/DDBJ whole genome shotgun (WGS) entry which is preliminary data.</text>
</comment>
<dbReference type="EMBL" id="DRIG01000093">
    <property type="protein sequence ID" value="HEC79262.1"/>
    <property type="molecule type" value="Genomic_DNA"/>
</dbReference>
<name>A0A9C9ENV5_UNCW3</name>
<comment type="similarity">
    <text evidence="1">Belongs to the phD/YefM antitoxin family.</text>
</comment>
<dbReference type="Gene3D" id="1.10.1220.170">
    <property type="match status" value="1"/>
</dbReference>
<proteinExistence type="inferred from homology"/>
<protein>
    <recommendedName>
        <fullName evidence="4">Antitoxin</fullName>
    </recommendedName>
</protein>
<dbReference type="AlphaFoldDB" id="A0A9C9ENV5"/>
<reference evidence="2" key="1">
    <citation type="journal article" date="2020" name="mSystems">
        <title>Genome- and Community-Level Interaction Insights into Carbon Utilization and Element Cycling Functions of Hydrothermarchaeota in Hydrothermal Sediment.</title>
        <authorList>
            <person name="Zhou Z."/>
            <person name="Liu Y."/>
            <person name="Xu W."/>
            <person name="Pan J."/>
            <person name="Luo Z.H."/>
            <person name="Li M."/>
        </authorList>
    </citation>
    <scope>NUCLEOTIDE SEQUENCE</scope>
    <source>
        <strain evidence="2">HyVt-388</strain>
    </source>
</reference>
<dbReference type="Proteomes" id="UP000885826">
    <property type="component" value="Unassembled WGS sequence"/>
</dbReference>
<evidence type="ECO:0000313" key="3">
    <source>
        <dbReference type="Proteomes" id="UP000885826"/>
    </source>
</evidence>
<organism evidence="2 3">
    <name type="scientific">candidate division WOR-3 bacterium</name>
    <dbReference type="NCBI Taxonomy" id="2052148"/>
    <lineage>
        <taxon>Bacteria</taxon>
        <taxon>Bacteria division WOR-3</taxon>
    </lineage>
</organism>